<dbReference type="AlphaFoldDB" id="A0A3N4J6X6"/>
<dbReference type="GO" id="GO:0016491">
    <property type="term" value="F:oxidoreductase activity"/>
    <property type="evidence" value="ECO:0007669"/>
    <property type="project" value="UniProtKB-KW"/>
</dbReference>
<dbReference type="OrthoDB" id="298012at2759"/>
<accession>A0A3N4J6X6</accession>
<evidence type="ECO:0000313" key="5">
    <source>
        <dbReference type="Proteomes" id="UP000276215"/>
    </source>
</evidence>
<dbReference type="STRING" id="1336337.A0A3N4J6X6"/>
<dbReference type="SUPFAM" id="SSF51735">
    <property type="entry name" value="NAD(P)-binding Rossmann-fold domains"/>
    <property type="match status" value="1"/>
</dbReference>
<evidence type="ECO:0000256" key="2">
    <source>
        <dbReference type="ARBA" id="ARBA00023027"/>
    </source>
</evidence>
<organism evidence="4 5">
    <name type="scientific">Choiromyces venosus 120613-1</name>
    <dbReference type="NCBI Taxonomy" id="1336337"/>
    <lineage>
        <taxon>Eukaryota</taxon>
        <taxon>Fungi</taxon>
        <taxon>Dikarya</taxon>
        <taxon>Ascomycota</taxon>
        <taxon>Pezizomycotina</taxon>
        <taxon>Pezizomycetes</taxon>
        <taxon>Pezizales</taxon>
        <taxon>Tuberaceae</taxon>
        <taxon>Choiromyces</taxon>
    </lineage>
</organism>
<protein>
    <recommendedName>
        <fullName evidence="3">D-isomer specific 2-hydroxyacid dehydrogenase NAD-binding domain-containing protein</fullName>
    </recommendedName>
</protein>
<dbReference type="InterPro" id="IPR006140">
    <property type="entry name" value="D-isomer_DH_NAD-bd"/>
</dbReference>
<evidence type="ECO:0000259" key="3">
    <source>
        <dbReference type="Pfam" id="PF02826"/>
    </source>
</evidence>
<feature type="domain" description="D-isomer specific 2-hydroxyacid dehydrogenase NAD-binding" evidence="3">
    <location>
        <begin position="197"/>
        <end position="298"/>
    </location>
</feature>
<feature type="domain" description="D-isomer specific 2-hydroxyacid dehydrogenase NAD-binding" evidence="3">
    <location>
        <begin position="115"/>
        <end position="171"/>
    </location>
</feature>
<keyword evidence="2" id="KW-0520">NAD</keyword>
<gene>
    <name evidence="4" type="ORF">L873DRAFT_1831941</name>
</gene>
<evidence type="ECO:0000313" key="4">
    <source>
        <dbReference type="EMBL" id="RPA89624.1"/>
    </source>
</evidence>
<reference evidence="4 5" key="1">
    <citation type="journal article" date="2018" name="Nat. Ecol. Evol.">
        <title>Pezizomycetes genomes reveal the molecular basis of ectomycorrhizal truffle lifestyle.</title>
        <authorList>
            <person name="Murat C."/>
            <person name="Payen T."/>
            <person name="Noel B."/>
            <person name="Kuo A."/>
            <person name="Morin E."/>
            <person name="Chen J."/>
            <person name="Kohler A."/>
            <person name="Krizsan K."/>
            <person name="Balestrini R."/>
            <person name="Da Silva C."/>
            <person name="Montanini B."/>
            <person name="Hainaut M."/>
            <person name="Levati E."/>
            <person name="Barry K.W."/>
            <person name="Belfiori B."/>
            <person name="Cichocki N."/>
            <person name="Clum A."/>
            <person name="Dockter R.B."/>
            <person name="Fauchery L."/>
            <person name="Guy J."/>
            <person name="Iotti M."/>
            <person name="Le Tacon F."/>
            <person name="Lindquist E.A."/>
            <person name="Lipzen A."/>
            <person name="Malagnac F."/>
            <person name="Mello A."/>
            <person name="Molinier V."/>
            <person name="Miyauchi S."/>
            <person name="Poulain J."/>
            <person name="Riccioni C."/>
            <person name="Rubini A."/>
            <person name="Sitrit Y."/>
            <person name="Splivallo R."/>
            <person name="Traeger S."/>
            <person name="Wang M."/>
            <person name="Zifcakova L."/>
            <person name="Wipf D."/>
            <person name="Zambonelli A."/>
            <person name="Paolocci F."/>
            <person name="Nowrousian M."/>
            <person name="Ottonello S."/>
            <person name="Baldrian P."/>
            <person name="Spatafora J.W."/>
            <person name="Henrissat B."/>
            <person name="Nagy L.G."/>
            <person name="Aury J.M."/>
            <person name="Wincker P."/>
            <person name="Grigoriev I.V."/>
            <person name="Bonfante P."/>
            <person name="Martin F.M."/>
        </authorList>
    </citation>
    <scope>NUCLEOTIDE SEQUENCE [LARGE SCALE GENOMIC DNA]</scope>
    <source>
        <strain evidence="4 5">120613-1</strain>
    </source>
</reference>
<dbReference type="Pfam" id="PF02826">
    <property type="entry name" value="2-Hacid_dh_C"/>
    <property type="match status" value="2"/>
</dbReference>
<keyword evidence="5" id="KW-1185">Reference proteome</keyword>
<sequence length="343" mass="37388">MREILQSSIDDTSADFAENILVILSQKEHPEGYHRLAKKYKLPDDPRLTGRKSSLSRLLKHATVLLADWTLPGIEQVPNLKIIQLSAAGFDRVVKQPIYTDTKITFCTSNGIYSLQHSHIWNGETYPWPQDLLGSTIGILGYSSIGRQVARVASGLGMKIHAYTASPRRTPESKIDRGYILPGTGDPNGELPNAWFSGTDKSSLHTFLSGIDVLVCSLPLTDSTRHMLSTAEFEILGKRKAYVVNISRGAVIDHDALTKALKGGLLAGASLDVTEPEPLPPESELWDMKNVVITPHISGVGKDYVARVVDLFEVNLGRLSAGESLFNVVKGGQGVSVIPDQIP</sequence>
<dbReference type="InterPro" id="IPR036291">
    <property type="entry name" value="NAD(P)-bd_dom_sf"/>
</dbReference>
<evidence type="ECO:0000256" key="1">
    <source>
        <dbReference type="ARBA" id="ARBA00023002"/>
    </source>
</evidence>
<dbReference type="Proteomes" id="UP000276215">
    <property type="component" value="Unassembled WGS sequence"/>
</dbReference>
<proteinExistence type="predicted"/>
<dbReference type="PANTHER" id="PTHR43333:SF1">
    <property type="entry name" value="D-ISOMER SPECIFIC 2-HYDROXYACID DEHYDROGENASE NAD-BINDING DOMAIN-CONTAINING PROTEIN"/>
    <property type="match status" value="1"/>
</dbReference>
<dbReference type="Gene3D" id="3.40.50.720">
    <property type="entry name" value="NAD(P)-binding Rossmann-like Domain"/>
    <property type="match status" value="2"/>
</dbReference>
<name>A0A3N4J6X6_9PEZI</name>
<dbReference type="EMBL" id="ML120565">
    <property type="protein sequence ID" value="RPA89624.1"/>
    <property type="molecule type" value="Genomic_DNA"/>
</dbReference>
<keyword evidence="1" id="KW-0560">Oxidoreductase</keyword>
<dbReference type="PANTHER" id="PTHR43333">
    <property type="entry name" value="2-HACID_DH_C DOMAIN-CONTAINING PROTEIN"/>
    <property type="match status" value="1"/>
</dbReference>
<dbReference type="GO" id="GO:0051287">
    <property type="term" value="F:NAD binding"/>
    <property type="evidence" value="ECO:0007669"/>
    <property type="project" value="InterPro"/>
</dbReference>